<feature type="domain" description="RRM" evidence="5">
    <location>
        <begin position="325"/>
        <end position="398"/>
    </location>
</feature>
<dbReference type="GO" id="GO:0045836">
    <property type="term" value="P:positive regulation of meiotic nuclear division"/>
    <property type="evidence" value="ECO:0000318"/>
    <property type="project" value="GO_Central"/>
</dbReference>
<evidence type="ECO:0000256" key="2">
    <source>
        <dbReference type="ARBA" id="ARBA00022884"/>
    </source>
</evidence>
<dbReference type="HOGENOM" id="CLU_012447_1_0_1"/>
<dbReference type="EMBL" id="CM000881">
    <property type="protein sequence ID" value="KQK08150.1"/>
    <property type="molecule type" value="Genomic_DNA"/>
</dbReference>
<dbReference type="EMBL" id="CM000881">
    <property type="protein sequence ID" value="PNT72136.1"/>
    <property type="molecule type" value="Genomic_DNA"/>
</dbReference>
<dbReference type="PANTHER" id="PTHR23189">
    <property type="entry name" value="RNA RECOGNITION MOTIF-CONTAINING"/>
    <property type="match status" value="1"/>
</dbReference>
<dbReference type="InterPro" id="IPR012677">
    <property type="entry name" value="Nucleotide-bd_a/b_plait_sf"/>
</dbReference>
<dbReference type="EMBL" id="CM000881">
    <property type="protein sequence ID" value="KQK08153.1"/>
    <property type="molecule type" value="Genomic_DNA"/>
</dbReference>
<dbReference type="EMBL" id="CM000881">
    <property type="protein sequence ID" value="KQK08151.1"/>
    <property type="molecule type" value="Genomic_DNA"/>
</dbReference>
<evidence type="ECO:0000313" key="8">
    <source>
        <dbReference type="Proteomes" id="UP000008810"/>
    </source>
</evidence>
<dbReference type="PROSITE" id="PS50102">
    <property type="entry name" value="RRM"/>
    <property type="match status" value="2"/>
</dbReference>
<dbReference type="OMA" id="DKWCRPM"/>
<dbReference type="Gramene" id="KQK08154">
    <property type="protein sequence ID" value="KQK08154"/>
    <property type="gene ID" value="BRADI_2g39990v3"/>
</dbReference>
<dbReference type="EnsemblPlants" id="KQK08154">
    <property type="protein sequence ID" value="KQK08154"/>
    <property type="gene ID" value="BRADI_2g39990v3"/>
</dbReference>
<dbReference type="CDD" id="cd12524">
    <property type="entry name" value="RRM1_MEI2_like"/>
    <property type="match status" value="1"/>
</dbReference>
<dbReference type="GO" id="GO:0003723">
    <property type="term" value="F:RNA binding"/>
    <property type="evidence" value="ECO:0000318"/>
    <property type="project" value="GO_Central"/>
</dbReference>
<dbReference type="EnsemblPlants" id="KQK08153">
    <property type="protein sequence ID" value="KQK08153"/>
    <property type="gene ID" value="BRADI_2g39990v3"/>
</dbReference>
<evidence type="ECO:0000313" key="7">
    <source>
        <dbReference type="EnsemblPlants" id="KQK08153"/>
    </source>
</evidence>
<dbReference type="RefSeq" id="XP_010231877.1">
    <property type="nucleotide sequence ID" value="XM_010233575.3"/>
</dbReference>
<dbReference type="SMART" id="SM00360">
    <property type="entry name" value="RRM"/>
    <property type="match status" value="3"/>
</dbReference>
<dbReference type="InterPro" id="IPR034454">
    <property type="entry name" value="MEI2-like_RRM3"/>
</dbReference>
<feature type="region of interest" description="Disordered" evidence="4">
    <location>
        <begin position="1"/>
        <end position="29"/>
    </location>
</feature>
<dbReference type="CDD" id="cd12531">
    <property type="entry name" value="RRM3_MEI2_like"/>
    <property type="match status" value="1"/>
</dbReference>
<dbReference type="EMBL" id="CM000881">
    <property type="protein sequence ID" value="KQK08152.1"/>
    <property type="molecule type" value="Genomic_DNA"/>
</dbReference>
<dbReference type="eggNOG" id="KOG4660">
    <property type="taxonomic scope" value="Eukaryota"/>
</dbReference>
<dbReference type="InterPro" id="IPR000504">
    <property type="entry name" value="RRM_dom"/>
</dbReference>
<dbReference type="CDD" id="cd12276">
    <property type="entry name" value="RRM2_MEI2_EAR1_like"/>
    <property type="match status" value="1"/>
</dbReference>
<evidence type="ECO:0000256" key="4">
    <source>
        <dbReference type="SAM" id="MobiDB-lite"/>
    </source>
</evidence>
<dbReference type="Pfam" id="PF00076">
    <property type="entry name" value="RRM_1"/>
    <property type="match status" value="2"/>
</dbReference>
<dbReference type="EnsemblPlants" id="KQK08151">
    <property type="protein sequence ID" value="KQK08151"/>
    <property type="gene ID" value="BRADI_2g39990v3"/>
</dbReference>
<accession>I1HN89</accession>
<dbReference type="EnsemblPlants" id="KQK08152">
    <property type="protein sequence ID" value="KQK08152"/>
    <property type="gene ID" value="BRADI_2g39990v3"/>
</dbReference>
<feature type="compositionally biased region" description="Polar residues" evidence="4">
    <location>
        <begin position="418"/>
        <end position="427"/>
    </location>
</feature>
<evidence type="ECO:0000259" key="5">
    <source>
        <dbReference type="PROSITE" id="PS50102"/>
    </source>
</evidence>
<dbReference type="Gramene" id="PNT72136">
    <property type="protein sequence ID" value="PNT72136"/>
    <property type="gene ID" value="BRADI_2g39990v3"/>
</dbReference>
<keyword evidence="1" id="KW-0677">Repeat</keyword>
<dbReference type="Gramene" id="KQK08151">
    <property type="protein sequence ID" value="KQK08151"/>
    <property type="gene ID" value="BRADI_2g39990v3"/>
</dbReference>
<dbReference type="RefSeq" id="XP_014755086.1">
    <property type="nucleotide sequence ID" value="XM_014899600.2"/>
</dbReference>
<feature type="compositionally biased region" description="Polar residues" evidence="4">
    <location>
        <begin position="888"/>
        <end position="920"/>
    </location>
</feature>
<dbReference type="InterPro" id="IPR035979">
    <property type="entry name" value="RBD_domain_sf"/>
</dbReference>
<dbReference type="InterPro" id="IPR007201">
    <property type="entry name" value="Mei2-like_Rrm_C"/>
</dbReference>
<dbReference type="EnsemblPlants" id="PNT72136">
    <property type="protein sequence ID" value="PNT72136"/>
    <property type="gene ID" value="BRADI_2g39990v3"/>
</dbReference>
<dbReference type="KEGG" id="bdi:100841636"/>
<dbReference type="AlphaFoldDB" id="I1HN89"/>
<dbReference type="Gramene" id="KQK08153">
    <property type="protein sequence ID" value="KQK08153"/>
    <property type="gene ID" value="BRADI_2g39990v3"/>
</dbReference>
<sequence length="920" mass="100623">MVIASGAIDRRHLSPFGPPPESSSSFFSEDLVPTERQVGFWKSESMVDQRGSKSDFASTLEKVHPTGANPEGSLEHPGGEVFKGLDILSLSKLMGQGNASSLPSISWDDILTTPVSRLGLSTRETAIAETASGKSRMMQSADTHNFTCEGDEPLGSMEEIEAQTIGDLLPSDDDLISGVVDGFEFVGRSTNLDDADEDIFCTGGGMELENDGSMKGDKILEGSQLCQFSGEHYINKCPSRTLFVRNINANIGDSELRALFQQYGDIHILYTSCKHLGYVTVSYYDIRSAQHAMIALHGKPLGLMKLDVQFFITKENVSEQGINKGILVVSNIGSSVSNDDLLQILTAYGDVKEISRASASCNKKLVEFYDVRAAEAALQDLNKGNSSGPKIKVEVSNPGGARSCLSLQCSREWKHDSSSNQPRNSPPGTIGRLGPKSQENSNLHNLFSPVSPQLDRSPHGICTNGPQKLSSPIRIESTLQHNNQTALSGSLGQGISGRGMHIFHPQSLPECQNGICNISKSMTSSGRNANFRVDGVDYSQLQQVNSGSLHGHSFDQNNEAFGVTGIGSFPLHGHHYTWNNSNGFPQSSSSPMLWSNLQHPVHMHGYPGVPAHTLNTGAYPLDQHHLGSAPNNGGSFGNVHTFHSGSLGSVGFPGSPQLYPSDIAAFAPARGNYRETMFSPVAAGFPSMQQMCRGINGRNPMIQVSASYDATNDRVRSRRHDGNTVQPENKRQFELDVDRIANGEDSRTTLMIKNIPNKYNVKLILSVIDENHRGTYDFIYLPIDFKNKCNVGYAFINMTDPQHIIPFYKTFNGKKWEKFNSEKVASLAYARIQGRSALISHFQNSSLMTEDKWCRPILFRKDGPNAGDQEPFPVGNHVRSRYGRSRPILSSDSRGDMSPSTSPNQENSSHRANTIQESRE</sequence>
<reference evidence="6 7" key="1">
    <citation type="journal article" date="2010" name="Nature">
        <title>Genome sequencing and analysis of the model grass Brachypodium distachyon.</title>
        <authorList>
            <consortium name="International Brachypodium Initiative"/>
        </authorList>
    </citation>
    <scope>NUCLEOTIDE SEQUENCE [LARGE SCALE GENOMIC DNA]</scope>
    <source>
        <strain evidence="6">Bd21</strain>
        <strain evidence="7">cv. Bd21</strain>
    </source>
</reference>
<protein>
    <recommendedName>
        <fullName evidence="5">RRM domain-containing protein</fullName>
    </recommendedName>
</protein>
<dbReference type="Pfam" id="PF04059">
    <property type="entry name" value="RRM_2"/>
    <property type="match status" value="1"/>
</dbReference>
<dbReference type="Proteomes" id="UP000008810">
    <property type="component" value="Chromosome 2"/>
</dbReference>
<feature type="compositionally biased region" description="Polar residues" evidence="4">
    <location>
        <begin position="437"/>
        <end position="451"/>
    </location>
</feature>
<dbReference type="EMBL" id="CM000881">
    <property type="protein sequence ID" value="KQK08154.1"/>
    <property type="molecule type" value="Genomic_DNA"/>
</dbReference>
<reference evidence="6" key="2">
    <citation type="submission" date="2017-06" db="EMBL/GenBank/DDBJ databases">
        <title>WGS assembly of Brachypodium distachyon.</title>
        <authorList>
            <consortium name="The International Brachypodium Initiative"/>
            <person name="Lucas S."/>
            <person name="Harmon-Smith M."/>
            <person name="Lail K."/>
            <person name="Tice H."/>
            <person name="Grimwood J."/>
            <person name="Bruce D."/>
            <person name="Barry K."/>
            <person name="Shu S."/>
            <person name="Lindquist E."/>
            <person name="Wang M."/>
            <person name="Pitluck S."/>
            <person name="Vogel J.P."/>
            <person name="Garvin D.F."/>
            <person name="Mockler T.C."/>
            <person name="Schmutz J."/>
            <person name="Rokhsar D."/>
            <person name="Bevan M.W."/>
        </authorList>
    </citation>
    <scope>NUCLEOTIDE SEQUENCE</scope>
    <source>
        <strain evidence="6">Bd21</strain>
    </source>
</reference>
<dbReference type="Gramene" id="KQK08152">
    <property type="protein sequence ID" value="KQK08152"/>
    <property type="gene ID" value="BRADI_2g39990v3"/>
</dbReference>
<evidence type="ECO:0000313" key="6">
    <source>
        <dbReference type="EMBL" id="KQK08150.1"/>
    </source>
</evidence>
<name>I1HN89_BRADI</name>
<keyword evidence="8" id="KW-1185">Reference proteome</keyword>
<dbReference type="InterPro" id="IPR034453">
    <property type="entry name" value="MEI2-like_RRM1"/>
</dbReference>
<dbReference type="EnsemblPlants" id="KQK08150">
    <property type="protein sequence ID" value="KQK08150"/>
    <property type="gene ID" value="BRADI_2g39990v3"/>
</dbReference>
<organism evidence="7">
    <name type="scientific">Brachypodium distachyon</name>
    <name type="common">Purple false brome</name>
    <name type="synonym">Trachynia distachya</name>
    <dbReference type="NCBI Taxonomy" id="15368"/>
    <lineage>
        <taxon>Eukaryota</taxon>
        <taxon>Viridiplantae</taxon>
        <taxon>Streptophyta</taxon>
        <taxon>Embryophyta</taxon>
        <taxon>Tracheophyta</taxon>
        <taxon>Spermatophyta</taxon>
        <taxon>Magnoliopsida</taxon>
        <taxon>Liliopsida</taxon>
        <taxon>Poales</taxon>
        <taxon>Poaceae</taxon>
        <taxon>BOP clade</taxon>
        <taxon>Pooideae</taxon>
        <taxon>Stipodae</taxon>
        <taxon>Brachypodieae</taxon>
        <taxon>Brachypodium</taxon>
    </lineage>
</organism>
<feature type="region of interest" description="Disordered" evidence="4">
    <location>
        <begin position="414"/>
        <end position="469"/>
    </location>
</feature>
<dbReference type="RefSeq" id="XP_014755087.1">
    <property type="nucleotide sequence ID" value="XM_014899601.2"/>
</dbReference>
<feature type="region of interest" description="Disordered" evidence="4">
    <location>
        <begin position="864"/>
        <end position="920"/>
    </location>
</feature>
<evidence type="ECO:0000256" key="1">
    <source>
        <dbReference type="ARBA" id="ARBA00022737"/>
    </source>
</evidence>
<proteinExistence type="predicted"/>
<evidence type="ECO:0000256" key="3">
    <source>
        <dbReference type="PROSITE-ProRule" id="PRU00176"/>
    </source>
</evidence>
<dbReference type="SUPFAM" id="SSF54928">
    <property type="entry name" value="RNA-binding domain, RBD"/>
    <property type="match status" value="2"/>
</dbReference>
<reference evidence="7" key="3">
    <citation type="submission" date="2018-08" db="UniProtKB">
        <authorList>
            <consortium name="EnsemblPlants"/>
        </authorList>
    </citation>
    <scope>IDENTIFICATION</scope>
    <source>
        <strain evidence="7">cv. Bd21</strain>
    </source>
</reference>
<dbReference type="Gramene" id="KQK08150">
    <property type="protein sequence ID" value="KQK08150"/>
    <property type="gene ID" value="BRADI_2g39990v3"/>
</dbReference>
<dbReference type="RefSeq" id="XP_010231878.1">
    <property type="nucleotide sequence ID" value="XM_010233576.3"/>
</dbReference>
<dbReference type="Gene3D" id="3.30.70.330">
    <property type="match status" value="2"/>
</dbReference>
<keyword evidence="2 3" id="KW-0694">RNA-binding</keyword>
<dbReference type="OrthoDB" id="417481at2759"/>
<gene>
    <name evidence="7" type="primary">LOC100841636</name>
    <name evidence="6" type="ORF">BRADI_2g39990v3</name>
</gene>
<dbReference type="GeneID" id="100841636"/>
<feature type="domain" description="RRM" evidence="5">
    <location>
        <begin position="240"/>
        <end position="313"/>
    </location>
</feature>